<name>A0AAD3XN55_NEPGR</name>
<protein>
    <submittedName>
        <fullName evidence="2">Uncharacterized protein</fullName>
    </submittedName>
</protein>
<evidence type="ECO:0000256" key="1">
    <source>
        <dbReference type="SAM" id="SignalP"/>
    </source>
</evidence>
<sequence length="113" mass="12631">MADMLTKLASLRTLCFEIALVAIVFEGVSLADPSWEPTWIHTRRKQVMGVVTSFTYDLGGGAVSSNSAFQEHGVEIVFVMGMLMGALKWILDNLRQDPPYKFSIPFFKFALLL</sequence>
<accession>A0AAD3XN55</accession>
<evidence type="ECO:0000313" key="2">
    <source>
        <dbReference type="EMBL" id="GMH10365.1"/>
    </source>
</evidence>
<organism evidence="2 3">
    <name type="scientific">Nepenthes gracilis</name>
    <name type="common">Slender pitcher plant</name>
    <dbReference type="NCBI Taxonomy" id="150966"/>
    <lineage>
        <taxon>Eukaryota</taxon>
        <taxon>Viridiplantae</taxon>
        <taxon>Streptophyta</taxon>
        <taxon>Embryophyta</taxon>
        <taxon>Tracheophyta</taxon>
        <taxon>Spermatophyta</taxon>
        <taxon>Magnoliopsida</taxon>
        <taxon>eudicotyledons</taxon>
        <taxon>Gunneridae</taxon>
        <taxon>Pentapetalae</taxon>
        <taxon>Caryophyllales</taxon>
        <taxon>Nepenthaceae</taxon>
        <taxon>Nepenthes</taxon>
    </lineage>
</organism>
<keyword evidence="3" id="KW-1185">Reference proteome</keyword>
<dbReference type="Proteomes" id="UP001279734">
    <property type="component" value="Unassembled WGS sequence"/>
</dbReference>
<evidence type="ECO:0000313" key="3">
    <source>
        <dbReference type="Proteomes" id="UP001279734"/>
    </source>
</evidence>
<feature type="chain" id="PRO_5042185833" evidence="1">
    <location>
        <begin position="32"/>
        <end position="113"/>
    </location>
</feature>
<proteinExistence type="predicted"/>
<comment type="caution">
    <text evidence="2">The sequence shown here is derived from an EMBL/GenBank/DDBJ whole genome shotgun (WGS) entry which is preliminary data.</text>
</comment>
<dbReference type="EMBL" id="BSYO01000010">
    <property type="protein sequence ID" value="GMH10365.1"/>
    <property type="molecule type" value="Genomic_DNA"/>
</dbReference>
<keyword evidence="1" id="KW-0732">Signal</keyword>
<gene>
    <name evidence="2" type="ORF">Nepgr_012206</name>
</gene>
<dbReference type="AlphaFoldDB" id="A0AAD3XN55"/>
<feature type="signal peptide" evidence="1">
    <location>
        <begin position="1"/>
        <end position="31"/>
    </location>
</feature>
<reference evidence="2" key="1">
    <citation type="submission" date="2023-05" db="EMBL/GenBank/DDBJ databases">
        <title>Nepenthes gracilis genome sequencing.</title>
        <authorList>
            <person name="Fukushima K."/>
        </authorList>
    </citation>
    <scope>NUCLEOTIDE SEQUENCE</scope>
    <source>
        <strain evidence="2">SING2019-196</strain>
    </source>
</reference>